<comment type="caution">
    <text evidence="2">The sequence shown here is derived from an EMBL/GenBank/DDBJ whole genome shotgun (WGS) entry which is preliminary data.</text>
</comment>
<dbReference type="AlphaFoldDB" id="A0A0B3YHP8"/>
<dbReference type="PANTHER" id="PTHR36836:SF1">
    <property type="entry name" value="COLANIC ACID BIOSYNTHESIS PROTEIN WCAK"/>
    <property type="match status" value="1"/>
</dbReference>
<evidence type="ECO:0000259" key="1">
    <source>
        <dbReference type="Pfam" id="PF04230"/>
    </source>
</evidence>
<name>A0A0B3YHP8_9ALTE</name>
<gene>
    <name evidence="2" type="ORF">RJ41_06095</name>
</gene>
<accession>A0A0B3YHP8</accession>
<dbReference type="PANTHER" id="PTHR36836">
    <property type="entry name" value="COLANIC ACID BIOSYNTHESIS PROTEIN WCAK"/>
    <property type="match status" value="1"/>
</dbReference>
<protein>
    <recommendedName>
        <fullName evidence="1">Polysaccharide pyruvyl transferase domain-containing protein</fullName>
    </recommendedName>
</protein>
<evidence type="ECO:0000313" key="2">
    <source>
        <dbReference type="EMBL" id="KHT54112.1"/>
    </source>
</evidence>
<feature type="domain" description="Polysaccharide pyruvyl transferase" evidence="1">
    <location>
        <begin position="9"/>
        <end position="302"/>
    </location>
</feature>
<dbReference type="InterPro" id="IPR007345">
    <property type="entry name" value="Polysacch_pyruvyl_Trfase"/>
</dbReference>
<dbReference type="Pfam" id="PF04230">
    <property type="entry name" value="PS_pyruv_trans"/>
    <property type="match status" value="1"/>
</dbReference>
<reference evidence="2 3" key="1">
    <citation type="submission" date="2014-12" db="EMBL/GenBank/DDBJ databases">
        <title>Genome sequencing of Alteromonas marina AD001.</title>
        <authorList>
            <person name="Adrian T.G.S."/>
            <person name="Chan K.G."/>
        </authorList>
    </citation>
    <scope>NUCLEOTIDE SEQUENCE [LARGE SCALE GENOMIC DNA]</scope>
    <source>
        <strain evidence="2 3">AD001</strain>
    </source>
</reference>
<proteinExistence type="predicted"/>
<dbReference type="Proteomes" id="UP000031197">
    <property type="component" value="Unassembled WGS sequence"/>
</dbReference>
<dbReference type="EMBL" id="JWLW01000012">
    <property type="protein sequence ID" value="KHT54112.1"/>
    <property type="molecule type" value="Genomic_DNA"/>
</dbReference>
<evidence type="ECO:0000313" key="3">
    <source>
        <dbReference type="Proteomes" id="UP000031197"/>
    </source>
</evidence>
<sequence>MHVHATSQNKGDHALLISLLKLLKSNVEVIDVCTQSESHENVVEYLNIKNMGSASNFFAFLLALRKSDALILGGGDVITASNNLLLLAMARITHTPTFFVGAGVNLKHVSKLGMLFLKYSLPNVALAFIRDSNSAKKLIELGLNQSQLTEVSDLTFAHGAKLLTPQYRNCTLDLPDKFIAMSIRSPEFNSSKWGTKEYKNIAVTLDRIISTYGMNVVFVSMADEYNTVSKVGNSPDEIADTYICEIIQSHMTNKNSTQIITSAVSLDEVMSIFDKAHMAICCRLHAMIFSTLVATPFIGLTYNLKSESYLSDAGISDCGLPLQELTAEGLYSKFDKIMGNYDLAVEQTQKACDFFKDKATSYGRLSELIVQRKPRSRWRLLHPKLWILYTINFLYEIYTKLTR</sequence>
<organism evidence="2 3">
    <name type="scientific">Alteromonas marina</name>
    <dbReference type="NCBI Taxonomy" id="203795"/>
    <lineage>
        <taxon>Bacteria</taxon>
        <taxon>Pseudomonadati</taxon>
        <taxon>Pseudomonadota</taxon>
        <taxon>Gammaproteobacteria</taxon>
        <taxon>Alteromonadales</taxon>
        <taxon>Alteromonadaceae</taxon>
        <taxon>Alteromonas/Salinimonas group</taxon>
        <taxon>Alteromonas</taxon>
    </lineage>
</organism>
<keyword evidence="3" id="KW-1185">Reference proteome</keyword>